<dbReference type="PROSITE" id="PS50929">
    <property type="entry name" value="ABC_TM1F"/>
    <property type="match status" value="2"/>
</dbReference>
<dbReference type="Pfam" id="PF00664">
    <property type="entry name" value="ABC_membrane"/>
    <property type="match status" value="2"/>
</dbReference>
<feature type="domain" description="ABC transporter" evidence="9">
    <location>
        <begin position="1024"/>
        <end position="1259"/>
    </location>
</feature>
<feature type="domain" description="ABC transmembrane type-1" evidence="10">
    <location>
        <begin position="48"/>
        <end position="328"/>
    </location>
</feature>
<dbReference type="PROSITE" id="PS00211">
    <property type="entry name" value="ABC_TRANSPORTER_1"/>
    <property type="match status" value="2"/>
</dbReference>
<dbReference type="CDD" id="cd18546">
    <property type="entry name" value="ABC_6TM_Rv0194_D2_like"/>
    <property type="match status" value="1"/>
</dbReference>
<accession>A0ABW7YFR7</accession>
<feature type="transmembrane region" description="Helical" evidence="8">
    <location>
        <begin position="263"/>
        <end position="287"/>
    </location>
</feature>
<feature type="transmembrane region" description="Helical" evidence="8">
    <location>
        <begin position="847"/>
        <end position="865"/>
    </location>
</feature>
<evidence type="ECO:0000256" key="2">
    <source>
        <dbReference type="ARBA" id="ARBA00022692"/>
    </source>
</evidence>
<organism evidence="11 12">
    <name type="scientific">Streptomyces cellulosae</name>
    <dbReference type="NCBI Taxonomy" id="1968"/>
    <lineage>
        <taxon>Bacteria</taxon>
        <taxon>Bacillati</taxon>
        <taxon>Actinomycetota</taxon>
        <taxon>Actinomycetes</taxon>
        <taxon>Kitasatosporales</taxon>
        <taxon>Streptomycetaceae</taxon>
        <taxon>Streptomyces</taxon>
    </lineage>
</organism>
<keyword evidence="6 8" id="KW-0472">Membrane</keyword>
<dbReference type="InterPro" id="IPR011527">
    <property type="entry name" value="ABC1_TM_dom"/>
</dbReference>
<evidence type="ECO:0000256" key="7">
    <source>
        <dbReference type="SAM" id="MobiDB-lite"/>
    </source>
</evidence>
<keyword evidence="3" id="KW-0547">Nucleotide-binding</keyword>
<evidence type="ECO:0000259" key="9">
    <source>
        <dbReference type="PROSITE" id="PS50893"/>
    </source>
</evidence>
<dbReference type="SMART" id="SM00382">
    <property type="entry name" value="AAA"/>
    <property type="match status" value="2"/>
</dbReference>
<dbReference type="Pfam" id="PF00005">
    <property type="entry name" value="ABC_tran"/>
    <property type="match status" value="2"/>
</dbReference>
<dbReference type="Proteomes" id="UP001612415">
    <property type="component" value="Unassembled WGS sequence"/>
</dbReference>
<evidence type="ECO:0000256" key="1">
    <source>
        <dbReference type="ARBA" id="ARBA00004651"/>
    </source>
</evidence>
<sequence>MTTPPDMREADTLKPDVEVDNQYRPVYARGTLQLLAPLLDRRARLRIWLGVGFAVAAMGLMGLIPVIQQVVLDDTILSQRRSRSVWIGLLLVTGLVSFLANYLRRTIGGRVAVHVQRDLQIKLHRHMQYLDASRRDELRAGDVMSRATSDLTLIQMFLQQLGLAYGNVTLLVVSLAVMVALSPLLAAVMVVAVPAFLVMAMRFRSRSFPASWMDQRFQGSVAGVVEEAVTGVRVVKAFGQEEQEQASLNEEARKLFQSRLRTARITAVFGAGLDAIPGLTQLAILGFGGRLVMEDQVSLGVFLAFSSYVLQLVAPVRFLSGLMATSQQARAGAQRVVELLSVQARVQERPHAVRLENPAGQLELDHVDFRYPGGDLVLRDISLLVNPGERIAIVGASGSGKSTLAHLIARFHDPASGVVRIDGRDVRDYTLDSLRAAVGIVFEEGFLFGTTIRDNIAFGRPTATIDEVEHAAVAAHAHGFIAGLPDGYETVVGERGFTLSGGQRQRLALARAALTRPQVLILDDATSAIDARTEHAIHRSLGEVLAGRTTVLIAHRHSTLLLADRVIVLDHGRIVDVGTTEELLERSQLFRELLTGPDADFVAEPEEPVTELDPAAWPEGVSRLGAPKISSHTSEAATRAASGSQGPGMSGATSTLAGLATVSPTLIEAVERLPELRGEPGIDLAEAVAPHDRFTMGSAFRSFTKPLLLASVMVVVDAVSWIATPVLIRFGIDNGVLRDSVRMLAWVCAALLAVQGVIWVNSRVMIYFAQRTAERMLLGLRVRTFAHLQRLSLDYYEQHMAGNIMTRMTSDVEAFAQLLQQGLLTAMVSLLSCAGIAVGLVVFDARLALAVSTVLPVLLVSTLWFRSASGKTYLIARDRVSALYATMQESLAGAAVSQAYGQQQANEQRFARLADSYCEARIRSAELIARFFPVLQLLSTVAKAIALAVAAPRVIEGDLSYGLLIAFLLYLDQFFTPIQQLSFVFDQWLQAKVAVVQLRELLQTPTGTPLAEDAVTPKRLSGRISLDQVTFAYQSTGLVAMDDVSLEIPPGQVVALVGTTGAGKSTLVKLVARFYDTSAGTVSVDGIPIQQLDLAAYRHQLGFVPQEPFLFSGTIRSNIAYGNPEAPDLLVERAARAVGAHTFIAELPLGYHTPVSEQGRSLSAGQRQLLSLARALVVDPAILLLDEATANLDLATEARVQRAMGLVARGRTTLLIAHRLQTARACQRILVVDNGLIVEDGSHDELIELDGAYAALWAAMVASAAHSHE</sequence>
<dbReference type="InterPro" id="IPR039421">
    <property type="entry name" value="Type_1_exporter"/>
</dbReference>
<dbReference type="EMBL" id="JBITDC010000027">
    <property type="protein sequence ID" value="MFI5681254.1"/>
    <property type="molecule type" value="Genomic_DNA"/>
</dbReference>
<keyword evidence="5 8" id="KW-1133">Transmembrane helix</keyword>
<evidence type="ECO:0000256" key="6">
    <source>
        <dbReference type="ARBA" id="ARBA00023136"/>
    </source>
</evidence>
<dbReference type="CDD" id="cd18543">
    <property type="entry name" value="ABC_6TM_Rv0194_D1_like"/>
    <property type="match status" value="1"/>
</dbReference>
<name>A0ABW7YFR7_STRCE</name>
<feature type="region of interest" description="Disordered" evidence="7">
    <location>
        <begin position="632"/>
        <end position="653"/>
    </location>
</feature>
<dbReference type="InterPro" id="IPR017871">
    <property type="entry name" value="ABC_transporter-like_CS"/>
</dbReference>
<keyword evidence="4 11" id="KW-0067">ATP-binding</keyword>
<feature type="transmembrane region" description="Helical" evidence="8">
    <location>
        <begin position="299"/>
        <end position="320"/>
    </location>
</feature>
<dbReference type="RefSeq" id="WP_398661784.1">
    <property type="nucleotide sequence ID" value="NZ_JBITDC010000027.1"/>
</dbReference>
<reference evidence="11 12" key="1">
    <citation type="submission" date="2024-10" db="EMBL/GenBank/DDBJ databases">
        <title>The Natural Products Discovery Center: Release of the First 8490 Sequenced Strains for Exploring Actinobacteria Biosynthetic Diversity.</title>
        <authorList>
            <person name="Kalkreuter E."/>
            <person name="Kautsar S.A."/>
            <person name="Yang D."/>
            <person name="Bader C.D."/>
            <person name="Teijaro C.N."/>
            <person name="Fluegel L."/>
            <person name="Davis C.M."/>
            <person name="Simpson J.R."/>
            <person name="Lauterbach L."/>
            <person name="Steele A.D."/>
            <person name="Gui C."/>
            <person name="Meng S."/>
            <person name="Li G."/>
            <person name="Viehrig K."/>
            <person name="Ye F."/>
            <person name="Su P."/>
            <person name="Kiefer A.F."/>
            <person name="Nichols A."/>
            <person name="Cepeda A.J."/>
            <person name="Yan W."/>
            <person name="Fan B."/>
            <person name="Jiang Y."/>
            <person name="Adhikari A."/>
            <person name="Zheng C.-J."/>
            <person name="Schuster L."/>
            <person name="Cowan T.M."/>
            <person name="Smanski M.J."/>
            <person name="Chevrette M.G."/>
            <person name="De Carvalho L.P.S."/>
            <person name="Shen B."/>
        </authorList>
    </citation>
    <scope>NUCLEOTIDE SEQUENCE [LARGE SCALE GENOMIC DNA]</scope>
    <source>
        <strain evidence="11 12">NPDC051599</strain>
    </source>
</reference>
<feature type="transmembrane region" description="Helical" evidence="8">
    <location>
        <begin position="184"/>
        <end position="203"/>
    </location>
</feature>
<feature type="transmembrane region" description="Helical" evidence="8">
    <location>
        <begin position="744"/>
        <end position="768"/>
    </location>
</feature>
<evidence type="ECO:0000256" key="3">
    <source>
        <dbReference type="ARBA" id="ARBA00022741"/>
    </source>
</evidence>
<evidence type="ECO:0000259" key="10">
    <source>
        <dbReference type="PROSITE" id="PS50929"/>
    </source>
</evidence>
<dbReference type="PANTHER" id="PTHR43394:SF1">
    <property type="entry name" value="ATP-BINDING CASSETTE SUB-FAMILY B MEMBER 10, MITOCHONDRIAL"/>
    <property type="match status" value="1"/>
</dbReference>
<dbReference type="Gene3D" id="1.20.1560.10">
    <property type="entry name" value="ABC transporter type 1, transmembrane domain"/>
    <property type="match status" value="2"/>
</dbReference>
<keyword evidence="2 8" id="KW-0812">Transmembrane</keyword>
<protein>
    <submittedName>
        <fullName evidence="11">ABC transporter ATP-binding protein</fullName>
    </submittedName>
</protein>
<feature type="transmembrane region" description="Helical" evidence="8">
    <location>
        <begin position="931"/>
        <end position="955"/>
    </location>
</feature>
<dbReference type="Gene3D" id="3.40.50.300">
    <property type="entry name" value="P-loop containing nucleotide triphosphate hydrolases"/>
    <property type="match status" value="2"/>
</dbReference>
<evidence type="ECO:0000313" key="12">
    <source>
        <dbReference type="Proteomes" id="UP001612415"/>
    </source>
</evidence>
<gene>
    <name evidence="11" type="ORF">ACIA8P_42735</name>
</gene>
<dbReference type="InterPro" id="IPR036640">
    <property type="entry name" value="ABC1_TM_sf"/>
</dbReference>
<dbReference type="SUPFAM" id="SSF52540">
    <property type="entry name" value="P-loop containing nucleoside triphosphate hydrolases"/>
    <property type="match status" value="2"/>
</dbReference>
<dbReference type="PANTHER" id="PTHR43394">
    <property type="entry name" value="ATP-DEPENDENT PERMEASE MDL1, MITOCHONDRIAL"/>
    <property type="match status" value="1"/>
</dbReference>
<proteinExistence type="predicted"/>
<comment type="subcellular location">
    <subcellularLocation>
        <location evidence="1">Cell membrane</location>
        <topology evidence="1">Multi-pass membrane protein</topology>
    </subcellularLocation>
</comment>
<feature type="transmembrane region" description="Helical" evidence="8">
    <location>
        <begin position="823"/>
        <end position="841"/>
    </location>
</feature>
<keyword evidence="12" id="KW-1185">Reference proteome</keyword>
<feature type="compositionally biased region" description="Polar residues" evidence="7">
    <location>
        <begin position="632"/>
        <end position="644"/>
    </location>
</feature>
<feature type="domain" description="ABC transmembrane type-1" evidence="10">
    <location>
        <begin position="708"/>
        <end position="990"/>
    </location>
</feature>
<feature type="transmembrane region" description="Helical" evidence="8">
    <location>
        <begin position="47"/>
        <end position="72"/>
    </location>
</feature>
<evidence type="ECO:0000256" key="8">
    <source>
        <dbReference type="SAM" id="Phobius"/>
    </source>
</evidence>
<comment type="caution">
    <text evidence="11">The sequence shown here is derived from an EMBL/GenBank/DDBJ whole genome shotgun (WGS) entry which is preliminary data.</text>
</comment>
<feature type="transmembrane region" description="Helical" evidence="8">
    <location>
        <begin position="84"/>
        <end position="103"/>
    </location>
</feature>
<dbReference type="InterPro" id="IPR003439">
    <property type="entry name" value="ABC_transporter-like_ATP-bd"/>
</dbReference>
<dbReference type="GO" id="GO:0005524">
    <property type="term" value="F:ATP binding"/>
    <property type="evidence" value="ECO:0007669"/>
    <property type="project" value="UniProtKB-KW"/>
</dbReference>
<dbReference type="InterPro" id="IPR003593">
    <property type="entry name" value="AAA+_ATPase"/>
</dbReference>
<dbReference type="PROSITE" id="PS50893">
    <property type="entry name" value="ABC_TRANSPORTER_2"/>
    <property type="match status" value="2"/>
</dbReference>
<evidence type="ECO:0000313" key="11">
    <source>
        <dbReference type="EMBL" id="MFI5681254.1"/>
    </source>
</evidence>
<dbReference type="InterPro" id="IPR027417">
    <property type="entry name" value="P-loop_NTPase"/>
</dbReference>
<feature type="domain" description="ABC transporter" evidence="9">
    <location>
        <begin position="362"/>
        <end position="596"/>
    </location>
</feature>
<feature type="transmembrane region" description="Helical" evidence="8">
    <location>
        <begin position="707"/>
        <end position="732"/>
    </location>
</feature>
<feature type="transmembrane region" description="Helical" evidence="8">
    <location>
        <begin position="161"/>
        <end position="178"/>
    </location>
</feature>
<dbReference type="SUPFAM" id="SSF90123">
    <property type="entry name" value="ABC transporter transmembrane region"/>
    <property type="match status" value="2"/>
</dbReference>
<evidence type="ECO:0000256" key="5">
    <source>
        <dbReference type="ARBA" id="ARBA00022989"/>
    </source>
</evidence>
<evidence type="ECO:0000256" key="4">
    <source>
        <dbReference type="ARBA" id="ARBA00022840"/>
    </source>
</evidence>